<dbReference type="RefSeq" id="WP_009210256.1">
    <property type="nucleotide sequence ID" value="NZ_BBWP01000002.1"/>
</dbReference>
<keyword evidence="13" id="KW-1185">Reference proteome</keyword>
<keyword evidence="6 12" id="KW-0067">ATP-binding</keyword>
<dbReference type="BioCyc" id="AURANTIMONAS:SI859A1_02434-MONOMER"/>
<evidence type="ECO:0000256" key="1">
    <source>
        <dbReference type="ARBA" id="ARBA00004651"/>
    </source>
</evidence>
<feature type="domain" description="ABC transmembrane type-1" evidence="11">
    <location>
        <begin position="58"/>
        <end position="344"/>
    </location>
</feature>
<dbReference type="SUPFAM" id="SSF90123">
    <property type="entry name" value="ABC transporter transmembrane region"/>
    <property type="match status" value="1"/>
</dbReference>
<keyword evidence="5" id="KW-0547">Nucleotide-binding</keyword>
<evidence type="ECO:0000313" key="13">
    <source>
        <dbReference type="Proteomes" id="UP000000321"/>
    </source>
</evidence>
<dbReference type="InterPro" id="IPR017871">
    <property type="entry name" value="ABC_transporter-like_CS"/>
</dbReference>
<evidence type="ECO:0000256" key="7">
    <source>
        <dbReference type="ARBA" id="ARBA00022989"/>
    </source>
</evidence>
<feature type="transmembrane region" description="Helical" evidence="9">
    <location>
        <begin position="203"/>
        <end position="220"/>
    </location>
</feature>
<dbReference type="InterPro" id="IPR039421">
    <property type="entry name" value="Type_1_exporter"/>
</dbReference>
<feature type="transmembrane region" description="Helical" evidence="9">
    <location>
        <begin position="56"/>
        <end position="77"/>
    </location>
</feature>
<dbReference type="Gene3D" id="1.20.1560.10">
    <property type="entry name" value="ABC transporter type 1, transmembrane domain"/>
    <property type="match status" value="1"/>
</dbReference>
<dbReference type="OrthoDB" id="9804259at2"/>
<feature type="transmembrane region" description="Helical" evidence="9">
    <location>
        <begin position="312"/>
        <end position="329"/>
    </location>
</feature>
<dbReference type="PROSITE" id="PS00211">
    <property type="entry name" value="ABC_TRANSPORTER_1"/>
    <property type="match status" value="1"/>
</dbReference>
<dbReference type="GO" id="GO:0140359">
    <property type="term" value="F:ABC-type transporter activity"/>
    <property type="evidence" value="ECO:0007669"/>
    <property type="project" value="InterPro"/>
</dbReference>
<dbReference type="InterPro" id="IPR027417">
    <property type="entry name" value="P-loop_NTPase"/>
</dbReference>
<dbReference type="GO" id="GO:0005886">
    <property type="term" value="C:plasma membrane"/>
    <property type="evidence" value="ECO:0007669"/>
    <property type="project" value="UniProtKB-SubCell"/>
</dbReference>
<dbReference type="GO" id="GO:0016887">
    <property type="term" value="F:ATP hydrolysis activity"/>
    <property type="evidence" value="ECO:0007669"/>
    <property type="project" value="InterPro"/>
</dbReference>
<dbReference type="FunFam" id="3.40.50.300:FF:000287">
    <property type="entry name" value="Multidrug ABC transporter ATP-binding protein"/>
    <property type="match status" value="1"/>
</dbReference>
<keyword evidence="7 9" id="KW-1133">Transmembrane helix</keyword>
<dbReference type="Pfam" id="PF00664">
    <property type="entry name" value="ABC_membrane"/>
    <property type="match status" value="1"/>
</dbReference>
<dbReference type="PROSITE" id="PS50893">
    <property type="entry name" value="ABC_TRANSPORTER_2"/>
    <property type="match status" value="1"/>
</dbReference>
<dbReference type="HOGENOM" id="CLU_000604_62_5_5"/>
<evidence type="ECO:0000256" key="2">
    <source>
        <dbReference type="ARBA" id="ARBA00005417"/>
    </source>
</evidence>
<evidence type="ECO:0000256" key="8">
    <source>
        <dbReference type="ARBA" id="ARBA00023136"/>
    </source>
</evidence>
<evidence type="ECO:0000256" key="4">
    <source>
        <dbReference type="ARBA" id="ARBA00022692"/>
    </source>
</evidence>
<keyword evidence="3" id="KW-0813">Transport</keyword>
<comment type="subcellular location">
    <subcellularLocation>
        <location evidence="1">Cell membrane</location>
        <topology evidence="1">Multi-pass membrane protein</topology>
    </subcellularLocation>
</comment>
<organism evidence="12 13">
    <name type="scientific">Aurantimonas manganoxydans (strain ATCC BAA-1229 / DSM 21871 / SI85-9A1)</name>
    <dbReference type="NCBI Taxonomy" id="287752"/>
    <lineage>
        <taxon>Bacteria</taxon>
        <taxon>Pseudomonadati</taxon>
        <taxon>Pseudomonadota</taxon>
        <taxon>Alphaproteobacteria</taxon>
        <taxon>Hyphomicrobiales</taxon>
        <taxon>Aurantimonadaceae</taxon>
        <taxon>Aurantimonas</taxon>
    </lineage>
</organism>
<evidence type="ECO:0000256" key="5">
    <source>
        <dbReference type="ARBA" id="ARBA00022741"/>
    </source>
</evidence>
<comment type="similarity">
    <text evidence="2">Belongs to the ABC transporter superfamily.</text>
</comment>
<dbReference type="Gene3D" id="3.40.50.300">
    <property type="entry name" value="P-loop containing nucleotide triphosphate hydrolases"/>
    <property type="match status" value="1"/>
</dbReference>
<dbReference type="PANTHER" id="PTHR24221">
    <property type="entry name" value="ATP-BINDING CASSETTE SUB-FAMILY B"/>
    <property type="match status" value="1"/>
</dbReference>
<keyword evidence="8 9" id="KW-0472">Membrane</keyword>
<dbReference type="EMBL" id="AAPJ01000001">
    <property type="protein sequence ID" value="EAS51618.1"/>
    <property type="molecule type" value="Genomic_DNA"/>
</dbReference>
<dbReference type="Proteomes" id="UP000000321">
    <property type="component" value="Unassembled WGS sequence"/>
</dbReference>
<dbReference type="AlphaFoldDB" id="Q1YLW3"/>
<dbReference type="GO" id="GO:0005524">
    <property type="term" value="F:ATP binding"/>
    <property type="evidence" value="ECO:0007669"/>
    <property type="project" value="UniProtKB-KW"/>
</dbReference>
<keyword evidence="4 9" id="KW-0812">Transmembrane</keyword>
<dbReference type="PANTHER" id="PTHR24221:SF203">
    <property type="entry name" value="ATP-BINDING_PERMEASE FUSION ABC TRANSPORTER-RELATED"/>
    <property type="match status" value="1"/>
</dbReference>
<feature type="transmembrane region" description="Helical" evidence="9">
    <location>
        <begin position="285"/>
        <end position="306"/>
    </location>
</feature>
<evidence type="ECO:0000256" key="9">
    <source>
        <dbReference type="SAM" id="Phobius"/>
    </source>
</evidence>
<dbReference type="SMART" id="SM00382">
    <property type="entry name" value="AAA"/>
    <property type="match status" value="1"/>
</dbReference>
<dbReference type="SUPFAM" id="SSF52540">
    <property type="entry name" value="P-loop containing nucleoside triphosphate hydrolases"/>
    <property type="match status" value="1"/>
</dbReference>
<evidence type="ECO:0000256" key="3">
    <source>
        <dbReference type="ARBA" id="ARBA00022448"/>
    </source>
</evidence>
<dbReference type="Pfam" id="PF00005">
    <property type="entry name" value="ABC_tran"/>
    <property type="match status" value="1"/>
</dbReference>
<sequence>MMDRFLRRFETLLDPFEDQGEDREDARLNRTGHLAPLPSEINRFIWHFARQAKWPLGALLITGGLTGGIEAALYTGVGWLIDAMERSSPATFLAENFWLVAILAFLTLIGRALVLFASSVLEEQVISPSFYNRIRWQSYRRLMEQTYTFFQNDFAGRLSQKVQQVGQATGDFITTILQTFWSFVTFIILTVSILGAIDWRMAMVLGLWTLGYLWIIRNLLPKIRENGRAAAEARSVVSGRVVDSFTNILSVKLFDSSRREDAFVKDGFSYLVEAVRRMTRALTGVRTAVAVLNGLMMTGVGAVAILGWQAGSVTTGGVAIALGLVLRLNQMSGWMMFNINGLVRNYGTIQDAVATVTAQPALIDRADAQPLTATRGGIRYENVTFHYGKGGGIIEDLSLTIRAGEKVGLVGRSGAGKTTLVNLLLRLYDLEGGRILIDGQDIAAVTQASLRGAVGVVTQDTSLLHRSIRDNIAYGRPGADDGDILSAAERASAEEFIPGLRDPKGRSGYDAHVGERGIKLSGGQRQRIAIARVLLKDAPILVLDEATSALDSEVEAAIQDNLSAMMQGKTVIAIAHRLSTLAAMDRLIVLDEGRIVEQGTHAALVAGGGLYASLWARQSGGFLYAGDATRTEPVPQEADRAAV</sequence>
<reference evidence="12 13" key="1">
    <citation type="journal article" date="2008" name="Appl. Environ. Microbiol.">
        <title>Genomic insights into Mn(II) oxidation by the marine alphaproteobacterium Aurantimonas sp. strain SI85-9A1.</title>
        <authorList>
            <person name="Dick G.J."/>
            <person name="Podell S."/>
            <person name="Johnson H.A."/>
            <person name="Rivera-Espinoza Y."/>
            <person name="Bernier-Latmani R."/>
            <person name="McCarthy J.K."/>
            <person name="Torpey J.W."/>
            <person name="Clement B.G."/>
            <person name="Gaasterland T."/>
            <person name="Tebo B.M."/>
        </authorList>
    </citation>
    <scope>NUCLEOTIDE SEQUENCE [LARGE SCALE GENOMIC DNA]</scope>
    <source>
        <strain evidence="12 13">SI85-9A1</strain>
    </source>
</reference>
<comment type="caution">
    <text evidence="12">The sequence shown here is derived from an EMBL/GenBank/DDBJ whole genome shotgun (WGS) entry which is preliminary data.</text>
</comment>
<dbReference type="PROSITE" id="PS50929">
    <property type="entry name" value="ABC_TM1F"/>
    <property type="match status" value="1"/>
</dbReference>
<dbReference type="InterPro" id="IPR003439">
    <property type="entry name" value="ABC_transporter-like_ATP-bd"/>
</dbReference>
<feature type="domain" description="ABC transporter" evidence="10">
    <location>
        <begin position="378"/>
        <end position="617"/>
    </location>
</feature>
<gene>
    <name evidence="12" type="ORF">SI859A1_02434</name>
</gene>
<evidence type="ECO:0000256" key="6">
    <source>
        <dbReference type="ARBA" id="ARBA00022840"/>
    </source>
</evidence>
<evidence type="ECO:0000313" key="12">
    <source>
        <dbReference type="EMBL" id="EAS51618.1"/>
    </source>
</evidence>
<evidence type="ECO:0000259" key="11">
    <source>
        <dbReference type="PROSITE" id="PS50929"/>
    </source>
</evidence>
<proteinExistence type="inferred from homology"/>
<dbReference type="InterPro" id="IPR036640">
    <property type="entry name" value="ABC1_TM_sf"/>
</dbReference>
<protein>
    <submittedName>
        <fullName evidence="12">Putative ABC transporter, ATP-binding protein</fullName>
    </submittedName>
</protein>
<dbReference type="InterPro" id="IPR003593">
    <property type="entry name" value="AAA+_ATPase"/>
</dbReference>
<name>Q1YLW3_AURMS</name>
<dbReference type="GO" id="GO:0034040">
    <property type="term" value="F:ATPase-coupled lipid transmembrane transporter activity"/>
    <property type="evidence" value="ECO:0007669"/>
    <property type="project" value="TreeGrafter"/>
</dbReference>
<accession>Q1YLW3</accession>
<dbReference type="InterPro" id="IPR011527">
    <property type="entry name" value="ABC1_TM_dom"/>
</dbReference>
<evidence type="ECO:0000259" key="10">
    <source>
        <dbReference type="PROSITE" id="PS50893"/>
    </source>
</evidence>
<feature type="transmembrane region" description="Helical" evidence="9">
    <location>
        <begin position="97"/>
        <end position="121"/>
    </location>
</feature>
<feature type="transmembrane region" description="Helical" evidence="9">
    <location>
        <begin position="180"/>
        <end position="197"/>
    </location>
</feature>